<accession>A0ABQ8F8E2</accession>
<comment type="subcellular location">
    <subcellularLocation>
        <location evidence="4">Cytoplasm</location>
    </subcellularLocation>
    <subcellularLocation>
        <location evidence="4">Nucleus</location>
    </subcellularLocation>
</comment>
<dbReference type="PROSITE" id="PS00854">
    <property type="entry name" value="PROTEASOME_BETA_1"/>
    <property type="match status" value="1"/>
</dbReference>
<evidence type="ECO:0000256" key="3">
    <source>
        <dbReference type="ARBA" id="ARBA00023242"/>
    </source>
</evidence>
<comment type="similarity">
    <text evidence="4">Belongs to the peptidase T1B family.</text>
</comment>
<proteinExistence type="inferred from homology"/>
<evidence type="ECO:0000256" key="4">
    <source>
        <dbReference type="PIRNR" id="PIRNR001213"/>
    </source>
</evidence>
<name>A0ABQ8F8E2_9FUNG</name>
<dbReference type="SUPFAM" id="SSF56235">
    <property type="entry name" value="N-terminal nucleophile aminohydrolases (Ntn hydrolases)"/>
    <property type="match status" value="1"/>
</dbReference>
<comment type="function">
    <text evidence="4">Non-catalytic component of the proteasome.</text>
</comment>
<evidence type="ECO:0000256" key="1">
    <source>
        <dbReference type="ARBA" id="ARBA00022490"/>
    </source>
</evidence>
<keyword evidence="2 4" id="KW-0647">Proteasome</keyword>
<evidence type="ECO:0000313" key="6">
    <source>
        <dbReference type="Proteomes" id="UP001648503"/>
    </source>
</evidence>
<dbReference type="PIRSF" id="PIRSF001213">
    <property type="entry name" value="Psome_endopept_beta"/>
    <property type="match status" value="1"/>
</dbReference>
<keyword evidence="3 4" id="KW-0539">Nucleus</keyword>
<dbReference type="PROSITE" id="PS51476">
    <property type="entry name" value="PROTEASOME_BETA_2"/>
    <property type="match status" value="1"/>
</dbReference>
<dbReference type="InterPro" id="IPR001353">
    <property type="entry name" value="Proteasome_sua/b"/>
</dbReference>
<evidence type="ECO:0000313" key="5">
    <source>
        <dbReference type="EMBL" id="KAH6593996.1"/>
    </source>
</evidence>
<dbReference type="InterPro" id="IPR016295">
    <property type="entry name" value="Proteasome_beta4"/>
</dbReference>
<dbReference type="InterPro" id="IPR016050">
    <property type="entry name" value="Proteasome_bsu_CS"/>
</dbReference>
<organism evidence="5 6">
    <name type="scientific">Batrachochytrium salamandrivorans</name>
    <dbReference type="NCBI Taxonomy" id="1357716"/>
    <lineage>
        <taxon>Eukaryota</taxon>
        <taxon>Fungi</taxon>
        <taxon>Fungi incertae sedis</taxon>
        <taxon>Chytridiomycota</taxon>
        <taxon>Chytridiomycota incertae sedis</taxon>
        <taxon>Chytridiomycetes</taxon>
        <taxon>Rhizophydiales</taxon>
        <taxon>Rhizophydiales incertae sedis</taxon>
        <taxon>Batrachochytrium</taxon>
    </lineage>
</organism>
<dbReference type="PANTHER" id="PTHR32194">
    <property type="entry name" value="METALLOPROTEASE TLDD"/>
    <property type="match status" value="1"/>
</dbReference>
<keyword evidence="1 4" id="KW-0963">Cytoplasm</keyword>
<dbReference type="Pfam" id="PF00227">
    <property type="entry name" value="Proteasome"/>
    <property type="match status" value="1"/>
</dbReference>
<reference evidence="5 6" key="1">
    <citation type="submission" date="2021-02" db="EMBL/GenBank/DDBJ databases">
        <title>Variation within the Batrachochytrium salamandrivorans European outbreak.</title>
        <authorList>
            <person name="Kelly M."/>
            <person name="Pasmans F."/>
            <person name="Shea T.P."/>
            <person name="Munoz J.F."/>
            <person name="Carranza S."/>
            <person name="Cuomo C.A."/>
            <person name="Martel A."/>
        </authorList>
    </citation>
    <scope>NUCLEOTIDE SEQUENCE [LARGE SCALE GENOMIC DNA]</scope>
    <source>
        <strain evidence="5 6">AMFP18/2</strain>
    </source>
</reference>
<gene>
    <name evidence="5" type="ORF">BASA50_006905</name>
</gene>
<dbReference type="InterPro" id="IPR023333">
    <property type="entry name" value="Proteasome_suB-type"/>
</dbReference>
<dbReference type="PANTHER" id="PTHR32194:SF6">
    <property type="entry name" value="PROTEASOME SUBUNIT BETA"/>
    <property type="match status" value="1"/>
</dbReference>
<dbReference type="EMBL" id="JAFCIX010000340">
    <property type="protein sequence ID" value="KAH6593996.1"/>
    <property type="molecule type" value="Genomic_DNA"/>
</dbReference>
<protein>
    <recommendedName>
        <fullName evidence="4">Proteasome subunit beta</fullName>
    </recommendedName>
</protein>
<dbReference type="InterPro" id="IPR029055">
    <property type="entry name" value="Ntn_hydrolases_N"/>
</dbReference>
<evidence type="ECO:0000256" key="2">
    <source>
        <dbReference type="ARBA" id="ARBA00022942"/>
    </source>
</evidence>
<dbReference type="Proteomes" id="UP001648503">
    <property type="component" value="Unassembled WGS sequence"/>
</dbReference>
<sequence length="274" mass="30323">MDHHPGNWGNPRSRDYDLFNSSDYFPGSSSGDLASGLRPSCGASTGLITRTQQPIVTGTSVLGIKYKDGIMMAADTLASYGSLAQIRDMKRMTAFGDHTVIGASGDMSDWQHIQHMINGRIILESAQDDGHQLHPEHIFEFLSRVMYGRRSKSDPLWNALVVGGYRDGKQFLGFVDMQGTTYHSSTIATGYGAYIAQPLLRKAVEGHEHELSEEDATKLLEDAMRVLFYRDARSINKIQRTTINASGITITEPYSLATEWSFAEGIRGYGALYE</sequence>
<dbReference type="CDD" id="cd03760">
    <property type="entry name" value="proteasome_beta_type_4"/>
    <property type="match status" value="1"/>
</dbReference>
<dbReference type="Gene3D" id="3.60.20.10">
    <property type="entry name" value="Glutamine Phosphoribosylpyrophosphate, subunit 1, domain 1"/>
    <property type="match status" value="1"/>
</dbReference>
<comment type="caution">
    <text evidence="5">The sequence shown here is derived from an EMBL/GenBank/DDBJ whole genome shotgun (WGS) entry which is preliminary data.</text>
</comment>
<keyword evidence="6" id="KW-1185">Reference proteome</keyword>